<feature type="chain" id="PRO_5039139959" description="GerMN domain-containing protein" evidence="1">
    <location>
        <begin position="31"/>
        <end position="603"/>
    </location>
</feature>
<name>K6VNM8_9MICO</name>
<gene>
    <name evidence="3" type="ORF">AUCHE_08_05960</name>
</gene>
<feature type="signal peptide" evidence="1">
    <location>
        <begin position="1"/>
        <end position="30"/>
    </location>
</feature>
<dbReference type="SMART" id="SM00909">
    <property type="entry name" value="Germane"/>
    <property type="match status" value="1"/>
</dbReference>
<evidence type="ECO:0000256" key="1">
    <source>
        <dbReference type="SAM" id="SignalP"/>
    </source>
</evidence>
<dbReference type="EMBL" id="BAGZ01000008">
    <property type="protein sequence ID" value="GAB78349.1"/>
    <property type="molecule type" value="Genomic_DNA"/>
</dbReference>
<evidence type="ECO:0000313" key="4">
    <source>
        <dbReference type="Proteomes" id="UP000008495"/>
    </source>
</evidence>
<reference evidence="3 4" key="1">
    <citation type="submission" date="2012-08" db="EMBL/GenBank/DDBJ databases">
        <title>Whole genome shotgun sequence of Austwickia chelonae NBRC 105200.</title>
        <authorList>
            <person name="Yoshida I."/>
            <person name="Hosoyama A."/>
            <person name="Tsuchikane K."/>
            <person name="Katsumata H."/>
            <person name="Ando Y."/>
            <person name="Ohji S."/>
            <person name="Hamada M."/>
            <person name="Tamura T."/>
            <person name="Yamazoe A."/>
            <person name="Yamazaki S."/>
            <person name="Fujita N."/>
        </authorList>
    </citation>
    <scope>NUCLEOTIDE SEQUENCE [LARGE SCALE GENOMIC DNA]</scope>
    <source>
        <strain evidence="3 4">NBRC 105200</strain>
    </source>
</reference>
<comment type="caution">
    <text evidence="3">The sequence shown here is derived from an EMBL/GenBank/DDBJ whole genome shotgun (WGS) entry which is preliminary data.</text>
</comment>
<keyword evidence="1" id="KW-0732">Signal</keyword>
<keyword evidence="4" id="KW-1185">Reference proteome</keyword>
<sequence>MTARSSSGRRRARLGALLAVSALLGTSACGGLPVSSEVMPGDNVSQPLLAPVRQHPVGPQKGADPQSIVSGFLLDGSAQSEDYRAAREYLAPGTAERWVPRAHPSYLYSGKRALTIRPGKEAKEHLTVTVNAQVTAVLGVDGRYTEYVTPEERSVEFHLARVNGQWRISQLPEDFGVWLDTFYFDRSHQPFTVGYSSPIGRTIIPDRRFFPVSGALLTALARAQLDPIPPYLQGAVTTGFPTLTKLSADAVTVQDGLARLDLNSAALDSRAEERRAALAQAITTMTQVSAVAGVSLQVDDRPLEVIGVSAPPNELSQLGYQTAPGPNPGWVVVRQGARLMPMHSGDLRSGKSNAQGPYLPSIDPAYSKLAVSSDMHDIAAVSADGRALLRWRQNGDPSSPGQSATQPPFAVGMTRPTYDSHHGLWVGGAFPSGGAGIWVIDTRGEVEKTPARQIEAPWLGGATVLNMSVSTDSQRLAMLLRERDGRLRIAVSGVVRGQDERPQSLTAPVFLGGRVVDAVDLTWSSPYQLAVLGRAAQGQELRALSVGLEGRTEVLELPPVPGAKGIVALGAGQLGVVGGDGRLRLSIAGRWQEAVAATDVMAP</sequence>
<evidence type="ECO:0000259" key="2">
    <source>
        <dbReference type="SMART" id="SM00909"/>
    </source>
</evidence>
<dbReference type="Pfam" id="PF10646">
    <property type="entry name" value="Germane"/>
    <property type="match status" value="1"/>
</dbReference>
<accession>K6VNM8</accession>
<evidence type="ECO:0000313" key="3">
    <source>
        <dbReference type="EMBL" id="GAB78349.1"/>
    </source>
</evidence>
<dbReference type="InterPro" id="IPR059026">
    <property type="entry name" value="LpqB_N"/>
</dbReference>
<dbReference type="OrthoDB" id="3226781at2"/>
<feature type="domain" description="GerMN" evidence="2">
    <location>
        <begin position="217"/>
        <end position="307"/>
    </location>
</feature>
<protein>
    <recommendedName>
        <fullName evidence="2">GerMN domain-containing protein</fullName>
    </recommendedName>
</protein>
<dbReference type="RefSeq" id="WP_006503104.1">
    <property type="nucleotide sequence ID" value="NZ_BAGZ01000008.1"/>
</dbReference>
<dbReference type="PROSITE" id="PS51257">
    <property type="entry name" value="PROKAR_LIPOPROTEIN"/>
    <property type="match status" value="1"/>
</dbReference>
<proteinExistence type="predicted"/>
<organism evidence="3 4">
    <name type="scientific">Austwickia chelonae NBRC 105200</name>
    <dbReference type="NCBI Taxonomy" id="1184607"/>
    <lineage>
        <taxon>Bacteria</taxon>
        <taxon>Bacillati</taxon>
        <taxon>Actinomycetota</taxon>
        <taxon>Actinomycetes</taxon>
        <taxon>Micrococcales</taxon>
        <taxon>Dermatophilaceae</taxon>
        <taxon>Austwickia</taxon>
    </lineage>
</organism>
<dbReference type="Proteomes" id="UP000008495">
    <property type="component" value="Unassembled WGS sequence"/>
</dbReference>
<dbReference type="eggNOG" id="COG5401">
    <property type="taxonomic scope" value="Bacteria"/>
</dbReference>
<dbReference type="AlphaFoldDB" id="K6VNM8"/>
<dbReference type="InterPro" id="IPR019606">
    <property type="entry name" value="GerMN"/>
</dbReference>
<dbReference type="STRING" id="100225.SAMN05421595_0866"/>
<dbReference type="Pfam" id="PF25976">
    <property type="entry name" value="LpqB_N"/>
    <property type="match status" value="1"/>
</dbReference>